<dbReference type="InterPro" id="IPR000608">
    <property type="entry name" value="UBC"/>
</dbReference>
<dbReference type="PROSITE" id="PS50127">
    <property type="entry name" value="UBC_2"/>
    <property type="match status" value="1"/>
</dbReference>
<keyword evidence="7" id="KW-1185">Reference proteome</keyword>
<protein>
    <recommendedName>
        <fullName evidence="1">UBC core domain-containing protein</fullName>
    </recommendedName>
</protein>
<dbReference type="Proteomes" id="UP000324907">
    <property type="component" value="Unassembled WGS sequence"/>
</dbReference>
<evidence type="ECO:0000313" key="5">
    <source>
        <dbReference type="EMBL" id="KAA0177328.1"/>
    </source>
</evidence>
<evidence type="ECO:0000313" key="3">
    <source>
        <dbReference type="EMBL" id="KAA0156753.1"/>
    </source>
</evidence>
<evidence type="ECO:0000313" key="6">
    <source>
        <dbReference type="Proteomes" id="UP000322899"/>
    </source>
</evidence>
<dbReference type="Proteomes" id="UP000323011">
    <property type="component" value="Unassembled WGS sequence"/>
</dbReference>
<proteinExistence type="predicted"/>
<organism evidence="5 6">
    <name type="scientific">Cafeteria roenbergensis</name>
    <name type="common">Marine flagellate</name>
    <dbReference type="NCBI Taxonomy" id="33653"/>
    <lineage>
        <taxon>Eukaryota</taxon>
        <taxon>Sar</taxon>
        <taxon>Stramenopiles</taxon>
        <taxon>Bigyra</taxon>
        <taxon>Opalozoa</taxon>
        <taxon>Bicosoecida</taxon>
        <taxon>Cafeteriaceae</taxon>
        <taxon>Cafeteria</taxon>
    </lineage>
</organism>
<feature type="domain" description="UBC core" evidence="1">
    <location>
        <begin position="11"/>
        <end position="142"/>
    </location>
</feature>
<dbReference type="Proteomes" id="UP000322899">
    <property type="component" value="Unassembled WGS sequence"/>
</dbReference>
<dbReference type="EMBL" id="VLTM01000096">
    <property type="protein sequence ID" value="KAA0153778.1"/>
    <property type="molecule type" value="Genomic_DNA"/>
</dbReference>
<sequence length="142" mass="15023">MAASAAAVPMPRSFKLLDELDMERMGKNPFGVSLGLMDEDDTAMGQFTGSIIVPAGSSGLVDRFLSLTVIPPPDYPVAAPTLRFNSKVNIPGVVDASGAVDPRRVPKLAAWTPTSNIVEALAELQQIARNAPSAQPRDGETY</sequence>
<name>A0A5A8EJG2_CAFRO</name>
<evidence type="ECO:0000313" key="7">
    <source>
        <dbReference type="Proteomes" id="UP000323011"/>
    </source>
</evidence>
<dbReference type="EMBL" id="VLTO01000004">
    <property type="protein sequence ID" value="KAA0177328.1"/>
    <property type="molecule type" value="Genomic_DNA"/>
</dbReference>
<dbReference type="EMBL" id="VLTL01000058">
    <property type="protein sequence ID" value="KAA0164298.1"/>
    <property type="molecule type" value="Genomic_DNA"/>
</dbReference>
<dbReference type="Pfam" id="PF00179">
    <property type="entry name" value="UQ_con"/>
    <property type="match status" value="1"/>
</dbReference>
<evidence type="ECO:0000313" key="2">
    <source>
        <dbReference type="EMBL" id="KAA0153778.1"/>
    </source>
</evidence>
<dbReference type="OrthoDB" id="6508832at2759"/>
<dbReference type="Proteomes" id="UP000325113">
    <property type="component" value="Unassembled WGS sequence"/>
</dbReference>
<reference evidence="6 7" key="1">
    <citation type="submission" date="2019-07" db="EMBL/GenBank/DDBJ databases">
        <title>Genomes of Cafeteria roenbergensis.</title>
        <authorList>
            <person name="Fischer M.G."/>
            <person name="Hackl T."/>
            <person name="Roman M."/>
        </authorList>
    </citation>
    <scope>NUCLEOTIDE SEQUENCE [LARGE SCALE GENOMIC DNA]</scope>
    <source>
        <strain evidence="3 7">BVI</strain>
        <strain evidence="2 9">Cflag</strain>
        <strain evidence="5 6">E4-10P</strain>
        <strain evidence="4 8">RCC970-E3</strain>
    </source>
</reference>
<accession>A0A5A8EJG2</accession>
<dbReference type="EMBL" id="VLTN01000003">
    <property type="protein sequence ID" value="KAA0156753.1"/>
    <property type="molecule type" value="Genomic_DNA"/>
</dbReference>
<evidence type="ECO:0000259" key="1">
    <source>
        <dbReference type="PROSITE" id="PS50127"/>
    </source>
</evidence>
<dbReference type="SUPFAM" id="SSF54495">
    <property type="entry name" value="UBC-like"/>
    <property type="match status" value="1"/>
</dbReference>
<comment type="caution">
    <text evidence="5">The sequence shown here is derived from an EMBL/GenBank/DDBJ whole genome shotgun (WGS) entry which is preliminary data.</text>
</comment>
<dbReference type="InterPro" id="IPR016135">
    <property type="entry name" value="UBQ-conjugating_enzyme/RWD"/>
</dbReference>
<evidence type="ECO:0000313" key="8">
    <source>
        <dbReference type="Proteomes" id="UP000324907"/>
    </source>
</evidence>
<gene>
    <name evidence="5" type="ORF">FNF27_01106</name>
    <name evidence="4" type="ORF">FNF28_03929</name>
    <name evidence="3" type="ORF">FNF29_00864</name>
    <name evidence="2" type="ORF">FNF31_06382</name>
</gene>
<evidence type="ECO:0000313" key="9">
    <source>
        <dbReference type="Proteomes" id="UP000325113"/>
    </source>
</evidence>
<dbReference type="AlphaFoldDB" id="A0A5A8EJG2"/>
<dbReference type="Gene3D" id="3.10.110.10">
    <property type="entry name" value="Ubiquitin Conjugating Enzyme"/>
    <property type="match status" value="1"/>
</dbReference>
<evidence type="ECO:0000313" key="4">
    <source>
        <dbReference type="EMBL" id="KAA0164298.1"/>
    </source>
</evidence>
<dbReference type="OMA" id="NWSREST"/>